<reference evidence="1 2" key="1">
    <citation type="journal article" date="2016" name="PeerJ">
        <title>Gall-ID: tools for genotyping gall-causing phytopathogenic bacteria.</title>
        <authorList>
            <person name="Davis E.W.II."/>
            <person name="Weisberg A.J."/>
            <person name="Tabima J.F."/>
            <person name="Grunwald N.J."/>
            <person name="Chang J.H."/>
        </authorList>
    </citation>
    <scope>NUCLEOTIDE SEQUENCE [LARGE SCALE GENOMIC DNA]</scope>
    <source>
        <strain evidence="1 2">N2/73</strain>
    </source>
</reference>
<evidence type="ECO:0000313" key="2">
    <source>
        <dbReference type="Proteomes" id="UP000093451"/>
    </source>
</evidence>
<dbReference type="Pfam" id="PF11185">
    <property type="entry name" value="DUF2971"/>
    <property type="match status" value="1"/>
</dbReference>
<dbReference type="EMBL" id="LXKT01000027">
    <property type="protein sequence ID" value="OCJ33432.1"/>
    <property type="molecule type" value="Genomic_DNA"/>
</dbReference>
<dbReference type="RefSeq" id="WP_065688800.1">
    <property type="nucleotide sequence ID" value="NZ_LXKT01000027.1"/>
</dbReference>
<evidence type="ECO:0000313" key="1">
    <source>
        <dbReference type="EMBL" id="OCJ33432.1"/>
    </source>
</evidence>
<name>A0AB36ED14_AGRTU</name>
<proteinExistence type="predicted"/>
<dbReference type="InterPro" id="IPR021352">
    <property type="entry name" value="DUF2971"/>
</dbReference>
<protein>
    <recommendedName>
        <fullName evidence="3">DUF2971 domain-containing protein</fullName>
    </recommendedName>
</protein>
<sequence>MRLYYYTSLKYGLAAIRDQRIKISHFDALNDPFDFIGIATDTEEQRKQVEKRRDRLKANNGLICMSETWKSPLLWGHYADCHKGVCLIFNVDDSSKWRKVNYTDQRKSLEDFGVDTINDLKGEDFTTLCSTKFEAWEYEQEWRLFLKLRPERKDFVDGNFFYKFSDKGGEVMRLDGIIFGARCKIDDDTIEQFTDPIEEFRVGYVRPANSRFDIILDQPKTKPWIDKLVGISYAWLNQK</sequence>
<gene>
    <name evidence="1" type="ORF">A6U91_18540</name>
</gene>
<comment type="caution">
    <text evidence="1">The sequence shown here is derived from an EMBL/GenBank/DDBJ whole genome shotgun (WGS) entry which is preliminary data.</text>
</comment>
<evidence type="ECO:0008006" key="3">
    <source>
        <dbReference type="Google" id="ProtNLM"/>
    </source>
</evidence>
<organism evidence="1 2">
    <name type="scientific">Agrobacterium tumefaciens</name>
    <dbReference type="NCBI Taxonomy" id="358"/>
    <lineage>
        <taxon>Bacteria</taxon>
        <taxon>Pseudomonadati</taxon>
        <taxon>Pseudomonadota</taxon>
        <taxon>Alphaproteobacteria</taxon>
        <taxon>Hyphomicrobiales</taxon>
        <taxon>Rhizobiaceae</taxon>
        <taxon>Rhizobium/Agrobacterium group</taxon>
        <taxon>Agrobacterium</taxon>
        <taxon>Agrobacterium tumefaciens complex</taxon>
    </lineage>
</organism>
<accession>A0AB36ED14</accession>
<dbReference type="Proteomes" id="UP000093451">
    <property type="component" value="Unassembled WGS sequence"/>
</dbReference>
<dbReference type="AlphaFoldDB" id="A0AB36ED14"/>